<reference evidence="2" key="4">
    <citation type="submission" date="2019-03" db="UniProtKB">
        <authorList>
            <consortium name="EnsemblPlants"/>
        </authorList>
    </citation>
    <scope>IDENTIFICATION</scope>
</reference>
<reference evidence="3" key="2">
    <citation type="journal article" date="2017" name="Nat. Plants">
        <title>The Aegilops tauschii genome reveals multiple impacts of transposons.</title>
        <authorList>
            <person name="Zhao G."/>
            <person name="Zou C."/>
            <person name="Li K."/>
            <person name="Wang K."/>
            <person name="Li T."/>
            <person name="Gao L."/>
            <person name="Zhang X."/>
            <person name="Wang H."/>
            <person name="Yang Z."/>
            <person name="Liu X."/>
            <person name="Jiang W."/>
            <person name="Mao L."/>
            <person name="Kong X."/>
            <person name="Jiao Y."/>
            <person name="Jia J."/>
        </authorList>
    </citation>
    <scope>NUCLEOTIDE SEQUENCE [LARGE SCALE GENOMIC DNA]</scope>
    <source>
        <strain evidence="3">cv. AL8/78</strain>
    </source>
</reference>
<accession>A0A453C5W4</accession>
<proteinExistence type="predicted"/>
<dbReference type="AlphaFoldDB" id="A0A453C5W4"/>
<dbReference type="EnsemblPlants" id="AET2Gv20742100.9">
    <property type="protein sequence ID" value="AET2Gv20742100.9"/>
    <property type="gene ID" value="AET2Gv20742100"/>
</dbReference>
<dbReference type="Gene3D" id="1.10.1370.40">
    <property type="match status" value="1"/>
</dbReference>
<reference evidence="3" key="1">
    <citation type="journal article" date="2014" name="Science">
        <title>Ancient hybridizations among the ancestral genomes of bread wheat.</title>
        <authorList>
            <consortium name="International Wheat Genome Sequencing Consortium,"/>
            <person name="Marcussen T."/>
            <person name="Sandve S.R."/>
            <person name="Heier L."/>
            <person name="Spannagl M."/>
            <person name="Pfeifer M."/>
            <person name="Jakobsen K.S."/>
            <person name="Wulff B.B."/>
            <person name="Steuernagel B."/>
            <person name="Mayer K.F."/>
            <person name="Olsen O.A."/>
        </authorList>
    </citation>
    <scope>NUCLEOTIDE SEQUENCE [LARGE SCALE GENOMIC DNA]</scope>
    <source>
        <strain evidence="3">cv. AL8/78</strain>
    </source>
</reference>
<dbReference type="InterPro" id="IPR045666">
    <property type="entry name" value="OpdA_N"/>
</dbReference>
<sequence length="108" mass="12272">MQEGELEELEKGVEPAWERLVHPLERIVDRLNVVDHIKAVKDSPDLCAAVKDLQVVSSSVTPPVIWTNEAIDWSAHHQMMMLSLYFFLLHELTLMNAACFAQVDKDTS</sequence>
<evidence type="ECO:0000313" key="3">
    <source>
        <dbReference type="Proteomes" id="UP000015105"/>
    </source>
</evidence>
<reference evidence="2" key="3">
    <citation type="journal article" date="2017" name="Nature">
        <title>Genome sequence of the progenitor of the wheat D genome Aegilops tauschii.</title>
        <authorList>
            <person name="Luo M.C."/>
            <person name="Gu Y.Q."/>
            <person name="Puiu D."/>
            <person name="Wang H."/>
            <person name="Twardziok S.O."/>
            <person name="Deal K.R."/>
            <person name="Huo N."/>
            <person name="Zhu T."/>
            <person name="Wang L."/>
            <person name="Wang Y."/>
            <person name="McGuire P.E."/>
            <person name="Liu S."/>
            <person name="Long H."/>
            <person name="Ramasamy R.K."/>
            <person name="Rodriguez J.C."/>
            <person name="Van S.L."/>
            <person name="Yuan L."/>
            <person name="Wang Z."/>
            <person name="Xia Z."/>
            <person name="Xiao L."/>
            <person name="Anderson O.D."/>
            <person name="Ouyang S."/>
            <person name="Liang Y."/>
            <person name="Zimin A.V."/>
            <person name="Pertea G."/>
            <person name="Qi P."/>
            <person name="Bennetzen J.L."/>
            <person name="Dai X."/>
            <person name="Dawson M.W."/>
            <person name="Muller H.G."/>
            <person name="Kugler K."/>
            <person name="Rivarola-Duarte L."/>
            <person name="Spannagl M."/>
            <person name="Mayer K.F.X."/>
            <person name="Lu F.H."/>
            <person name="Bevan M.W."/>
            <person name="Leroy P."/>
            <person name="Li P."/>
            <person name="You F.M."/>
            <person name="Sun Q."/>
            <person name="Liu Z."/>
            <person name="Lyons E."/>
            <person name="Wicker T."/>
            <person name="Salzberg S.L."/>
            <person name="Devos K.M."/>
            <person name="Dvorak J."/>
        </authorList>
    </citation>
    <scope>NUCLEOTIDE SEQUENCE [LARGE SCALE GENOMIC DNA]</scope>
    <source>
        <strain evidence="2">cv. AL8/78</strain>
    </source>
</reference>
<keyword evidence="3" id="KW-1185">Reference proteome</keyword>
<evidence type="ECO:0000313" key="2">
    <source>
        <dbReference type="EnsemblPlants" id="AET2Gv20742100.9"/>
    </source>
</evidence>
<name>A0A453C5W4_AEGTS</name>
<dbReference type="Gramene" id="AET2Gv20742100.9">
    <property type="protein sequence ID" value="AET2Gv20742100.9"/>
    <property type="gene ID" value="AET2Gv20742100"/>
</dbReference>
<evidence type="ECO:0000259" key="1">
    <source>
        <dbReference type="Pfam" id="PF19310"/>
    </source>
</evidence>
<feature type="domain" description="Oligopeptidase A N-terminal" evidence="1">
    <location>
        <begin position="3"/>
        <end position="55"/>
    </location>
</feature>
<dbReference type="Proteomes" id="UP000015105">
    <property type="component" value="Chromosome 2D"/>
</dbReference>
<reference evidence="2" key="5">
    <citation type="journal article" date="2021" name="G3 (Bethesda)">
        <title>Aegilops tauschii genome assembly Aet v5.0 features greater sequence contiguity and improved annotation.</title>
        <authorList>
            <person name="Wang L."/>
            <person name="Zhu T."/>
            <person name="Rodriguez J.C."/>
            <person name="Deal K.R."/>
            <person name="Dubcovsky J."/>
            <person name="McGuire P.E."/>
            <person name="Lux T."/>
            <person name="Spannagl M."/>
            <person name="Mayer K.F.X."/>
            <person name="Baldrich P."/>
            <person name="Meyers B.C."/>
            <person name="Huo N."/>
            <person name="Gu Y.Q."/>
            <person name="Zhou H."/>
            <person name="Devos K.M."/>
            <person name="Bennetzen J.L."/>
            <person name="Unver T."/>
            <person name="Budak H."/>
            <person name="Gulick P.J."/>
            <person name="Galiba G."/>
            <person name="Kalapos B."/>
            <person name="Nelson D.R."/>
            <person name="Li P."/>
            <person name="You F.M."/>
            <person name="Luo M.C."/>
            <person name="Dvorak J."/>
        </authorList>
    </citation>
    <scope>NUCLEOTIDE SEQUENCE [LARGE SCALE GENOMIC DNA]</scope>
    <source>
        <strain evidence="2">cv. AL8/78</strain>
    </source>
</reference>
<dbReference type="Pfam" id="PF19310">
    <property type="entry name" value="TOP_N"/>
    <property type="match status" value="1"/>
</dbReference>
<organism evidence="2 3">
    <name type="scientific">Aegilops tauschii subsp. strangulata</name>
    <name type="common">Goatgrass</name>
    <dbReference type="NCBI Taxonomy" id="200361"/>
    <lineage>
        <taxon>Eukaryota</taxon>
        <taxon>Viridiplantae</taxon>
        <taxon>Streptophyta</taxon>
        <taxon>Embryophyta</taxon>
        <taxon>Tracheophyta</taxon>
        <taxon>Spermatophyta</taxon>
        <taxon>Magnoliopsida</taxon>
        <taxon>Liliopsida</taxon>
        <taxon>Poales</taxon>
        <taxon>Poaceae</taxon>
        <taxon>BOP clade</taxon>
        <taxon>Pooideae</taxon>
        <taxon>Triticodae</taxon>
        <taxon>Triticeae</taxon>
        <taxon>Triticinae</taxon>
        <taxon>Aegilops</taxon>
    </lineage>
</organism>
<protein>
    <recommendedName>
        <fullName evidence="1">Oligopeptidase A N-terminal domain-containing protein</fullName>
    </recommendedName>
</protein>